<evidence type="ECO:0000313" key="2">
    <source>
        <dbReference type="EMBL" id="PAV19431.1"/>
    </source>
</evidence>
<feature type="region of interest" description="Disordered" evidence="1">
    <location>
        <begin position="31"/>
        <end position="78"/>
    </location>
</feature>
<evidence type="ECO:0000256" key="1">
    <source>
        <dbReference type="SAM" id="MobiDB-lite"/>
    </source>
</evidence>
<gene>
    <name evidence="2" type="ORF">PNOK_0436500</name>
</gene>
<accession>A0A286UII9</accession>
<sequence>MVSNISHDRKPVFTRMPEDYKTTWPDYIWPPSSSKDSSVPGRPIFTPMPIDHRDKNVLKETEAHNKETKDSIEQDHDDTESRPLILFRLEELLPDSDVEDGIICSVIQDYEGTVGSTTLLNTAAFPFVDFEGSDENYMSASETESSIYGDSEFADDEYDEYDEGDCTQDSSQVPLEGIFIDEENRLVVS</sequence>
<keyword evidence="3" id="KW-1185">Reference proteome</keyword>
<feature type="compositionally biased region" description="Basic and acidic residues" evidence="1">
    <location>
        <begin position="50"/>
        <end position="74"/>
    </location>
</feature>
<dbReference type="AlphaFoldDB" id="A0A286UII9"/>
<name>A0A286UII9_9AGAM</name>
<reference evidence="2 3" key="1">
    <citation type="journal article" date="2017" name="Mol. Ecol.">
        <title>Comparative and population genomic landscape of Phellinus noxius: A hypervariable fungus causing root rot in trees.</title>
        <authorList>
            <person name="Chung C.L."/>
            <person name="Lee T.J."/>
            <person name="Akiba M."/>
            <person name="Lee H.H."/>
            <person name="Kuo T.H."/>
            <person name="Liu D."/>
            <person name="Ke H.M."/>
            <person name="Yokoi T."/>
            <person name="Roa M.B."/>
            <person name="Lu M.J."/>
            <person name="Chang Y.Y."/>
            <person name="Ann P.J."/>
            <person name="Tsai J.N."/>
            <person name="Chen C.Y."/>
            <person name="Tzean S.S."/>
            <person name="Ota Y."/>
            <person name="Hattori T."/>
            <person name="Sahashi N."/>
            <person name="Liou R.F."/>
            <person name="Kikuchi T."/>
            <person name="Tsai I.J."/>
        </authorList>
    </citation>
    <scope>NUCLEOTIDE SEQUENCE [LARGE SCALE GENOMIC DNA]</scope>
    <source>
        <strain evidence="2 3">FFPRI411160</strain>
    </source>
</reference>
<evidence type="ECO:0000313" key="3">
    <source>
        <dbReference type="Proteomes" id="UP000217199"/>
    </source>
</evidence>
<proteinExistence type="predicted"/>
<organism evidence="2 3">
    <name type="scientific">Pyrrhoderma noxium</name>
    <dbReference type="NCBI Taxonomy" id="2282107"/>
    <lineage>
        <taxon>Eukaryota</taxon>
        <taxon>Fungi</taxon>
        <taxon>Dikarya</taxon>
        <taxon>Basidiomycota</taxon>
        <taxon>Agaricomycotina</taxon>
        <taxon>Agaricomycetes</taxon>
        <taxon>Hymenochaetales</taxon>
        <taxon>Hymenochaetaceae</taxon>
        <taxon>Pyrrhoderma</taxon>
    </lineage>
</organism>
<comment type="caution">
    <text evidence="2">The sequence shown here is derived from an EMBL/GenBank/DDBJ whole genome shotgun (WGS) entry which is preliminary data.</text>
</comment>
<dbReference type="Proteomes" id="UP000217199">
    <property type="component" value="Unassembled WGS sequence"/>
</dbReference>
<dbReference type="EMBL" id="NBII01000004">
    <property type="protein sequence ID" value="PAV19431.1"/>
    <property type="molecule type" value="Genomic_DNA"/>
</dbReference>
<dbReference type="InParanoid" id="A0A286UII9"/>
<protein>
    <submittedName>
        <fullName evidence="2">Uncharacterized protein</fullName>
    </submittedName>
</protein>